<dbReference type="Proteomes" id="UP000756921">
    <property type="component" value="Unassembled WGS sequence"/>
</dbReference>
<evidence type="ECO:0000256" key="2">
    <source>
        <dbReference type="SAM" id="Phobius"/>
    </source>
</evidence>
<evidence type="ECO:0000313" key="3">
    <source>
        <dbReference type="EMBL" id="KAF9738902.1"/>
    </source>
</evidence>
<comment type="caution">
    <text evidence="3">The sequence shown here is derived from an EMBL/GenBank/DDBJ whole genome shotgun (WGS) entry which is preliminary data.</text>
</comment>
<organism evidence="3 4">
    <name type="scientific">Paraphaeosphaeria minitans</name>
    <dbReference type="NCBI Taxonomy" id="565426"/>
    <lineage>
        <taxon>Eukaryota</taxon>
        <taxon>Fungi</taxon>
        <taxon>Dikarya</taxon>
        <taxon>Ascomycota</taxon>
        <taxon>Pezizomycotina</taxon>
        <taxon>Dothideomycetes</taxon>
        <taxon>Pleosporomycetidae</taxon>
        <taxon>Pleosporales</taxon>
        <taxon>Massarineae</taxon>
        <taxon>Didymosphaeriaceae</taxon>
        <taxon>Paraphaeosphaeria</taxon>
    </lineage>
</organism>
<keyword evidence="2" id="KW-0812">Transmembrane</keyword>
<sequence length="205" mass="21834">MCSDGLIVKSTTALAGLETFTSATELSLPSKLTEVDAAIISSLQGPRGKMVGISVATIAYHTRGSKDEVMTDLVLNPTKSESRAAPTFSWTRSRTPNPSSDLSTGAKAGIGAGVGVVEAIAILDAGLFLLRNRKSEKSKGRDHPGRRRRRRTMISVLNNSNKAELATGSDVETQLLAELPDKLFRAPVEIVGNEYPGMHNISASR</sequence>
<evidence type="ECO:0000313" key="4">
    <source>
        <dbReference type="Proteomes" id="UP000756921"/>
    </source>
</evidence>
<name>A0A9P6GNE5_9PLEO</name>
<keyword evidence="4" id="KW-1185">Reference proteome</keyword>
<feature type="compositionally biased region" description="Polar residues" evidence="1">
    <location>
        <begin position="88"/>
        <end position="103"/>
    </location>
</feature>
<evidence type="ECO:0000256" key="1">
    <source>
        <dbReference type="SAM" id="MobiDB-lite"/>
    </source>
</evidence>
<gene>
    <name evidence="3" type="ORF">PMIN01_04185</name>
</gene>
<feature type="transmembrane region" description="Helical" evidence="2">
    <location>
        <begin position="108"/>
        <end position="130"/>
    </location>
</feature>
<dbReference type="AlphaFoldDB" id="A0A9P6GNE5"/>
<keyword evidence="2" id="KW-1133">Transmembrane helix</keyword>
<dbReference type="EMBL" id="WJXW01000003">
    <property type="protein sequence ID" value="KAF9738902.1"/>
    <property type="molecule type" value="Genomic_DNA"/>
</dbReference>
<keyword evidence="2" id="KW-0472">Membrane</keyword>
<accession>A0A9P6GNE5</accession>
<reference evidence="3" key="1">
    <citation type="journal article" date="2020" name="Mol. Plant Microbe Interact.">
        <title>Genome Sequence of the Biocontrol Agent Coniothyrium minitans strain Conio (IMI 134523).</title>
        <authorList>
            <person name="Patel D."/>
            <person name="Shittu T.A."/>
            <person name="Baroncelli R."/>
            <person name="Muthumeenakshi S."/>
            <person name="Osborne T.H."/>
            <person name="Janganan T.K."/>
            <person name="Sreenivasaprasad S."/>
        </authorList>
    </citation>
    <scope>NUCLEOTIDE SEQUENCE</scope>
    <source>
        <strain evidence="3">Conio</strain>
    </source>
</reference>
<feature type="region of interest" description="Disordered" evidence="1">
    <location>
        <begin position="84"/>
        <end position="104"/>
    </location>
</feature>
<protein>
    <submittedName>
        <fullName evidence="3">Uncharacterized protein</fullName>
    </submittedName>
</protein>
<dbReference type="OrthoDB" id="5372413at2759"/>
<proteinExistence type="predicted"/>